<gene>
    <name evidence="1" type="ORF">GYMLUDRAFT_249637</name>
</gene>
<organism evidence="1 2">
    <name type="scientific">Collybiopsis luxurians FD-317 M1</name>
    <dbReference type="NCBI Taxonomy" id="944289"/>
    <lineage>
        <taxon>Eukaryota</taxon>
        <taxon>Fungi</taxon>
        <taxon>Dikarya</taxon>
        <taxon>Basidiomycota</taxon>
        <taxon>Agaricomycotina</taxon>
        <taxon>Agaricomycetes</taxon>
        <taxon>Agaricomycetidae</taxon>
        <taxon>Agaricales</taxon>
        <taxon>Marasmiineae</taxon>
        <taxon>Omphalotaceae</taxon>
        <taxon>Collybiopsis</taxon>
        <taxon>Collybiopsis luxurians</taxon>
    </lineage>
</organism>
<protein>
    <submittedName>
        <fullName evidence="1">Uncharacterized protein</fullName>
    </submittedName>
</protein>
<reference evidence="1 2" key="1">
    <citation type="submission" date="2014-04" db="EMBL/GenBank/DDBJ databases">
        <title>Evolutionary Origins and Diversification of the Mycorrhizal Mutualists.</title>
        <authorList>
            <consortium name="DOE Joint Genome Institute"/>
            <consortium name="Mycorrhizal Genomics Consortium"/>
            <person name="Kohler A."/>
            <person name="Kuo A."/>
            <person name="Nagy L.G."/>
            <person name="Floudas D."/>
            <person name="Copeland A."/>
            <person name="Barry K.W."/>
            <person name="Cichocki N."/>
            <person name="Veneault-Fourrey C."/>
            <person name="LaButti K."/>
            <person name="Lindquist E.A."/>
            <person name="Lipzen A."/>
            <person name="Lundell T."/>
            <person name="Morin E."/>
            <person name="Murat C."/>
            <person name="Riley R."/>
            <person name="Ohm R."/>
            <person name="Sun H."/>
            <person name="Tunlid A."/>
            <person name="Henrissat B."/>
            <person name="Grigoriev I.V."/>
            <person name="Hibbett D.S."/>
            <person name="Martin F."/>
        </authorList>
    </citation>
    <scope>NUCLEOTIDE SEQUENCE [LARGE SCALE GENOMIC DNA]</scope>
    <source>
        <strain evidence="1 2">FD-317 M1</strain>
    </source>
</reference>
<sequence length="53" mass="5892">MANKTILQEVERFCSDAFQPSKVLSEFFTDSELAELQQLQAKTGSLISGEPID</sequence>
<evidence type="ECO:0000313" key="2">
    <source>
        <dbReference type="Proteomes" id="UP000053593"/>
    </source>
</evidence>
<dbReference type="HOGENOM" id="CLU_3068890_0_0_1"/>
<name>A0A0D0BX27_9AGAR</name>
<evidence type="ECO:0000313" key="1">
    <source>
        <dbReference type="EMBL" id="KIK54314.1"/>
    </source>
</evidence>
<dbReference type="Proteomes" id="UP000053593">
    <property type="component" value="Unassembled WGS sequence"/>
</dbReference>
<proteinExistence type="predicted"/>
<dbReference type="EMBL" id="KN834817">
    <property type="protein sequence ID" value="KIK54314.1"/>
    <property type="molecule type" value="Genomic_DNA"/>
</dbReference>
<accession>A0A0D0BX27</accession>
<keyword evidence="2" id="KW-1185">Reference proteome</keyword>
<dbReference type="AlphaFoldDB" id="A0A0D0BX27"/>